<dbReference type="AlphaFoldDB" id="A0A5C5FUW2"/>
<dbReference type="GO" id="GO:0006351">
    <property type="term" value="P:DNA-templated transcription"/>
    <property type="evidence" value="ECO:0007669"/>
    <property type="project" value="InterPro"/>
</dbReference>
<dbReference type="PANTHER" id="PTHR31001">
    <property type="entry name" value="UNCHARACTERIZED TRANSCRIPTIONAL REGULATORY PROTEIN"/>
    <property type="match status" value="1"/>
</dbReference>
<comment type="caution">
    <text evidence="6">The sequence shown here is derived from an EMBL/GenBank/DDBJ whole genome shotgun (WGS) entry which is preliminary data.</text>
</comment>
<sequence>MSAAAASASGAARMSSPENSPPVTTKGKRKERDDDDHSAGGAGGEGDGEGKIKRRNRKASRSELQCRRRKLKCDRGYPCGACRDRQEGHLCDWDAAIRLPQPHLTRDAEAQELRVQLDRLEQLIAGITGNPAAAAAIAATGAAAGEGGALSGMAEENAAEALGLLAANTSTGDEPKTIAASAAHRAHILAVAPTAQHLVQLLPPKRELEALIMHFLSWELNFFPIVHEPSFRARVHEAHATLAAQPILLALFFSIAALEMSWQLTEAGIAKKATAEKELAAKRFFEASLEGLRMGGYMEAPSLDVVRTLLTLHRCADQQNDARATSLLSQAVLAGQLIGLNREPSTTALPISPVEIEERRRLWRILVALDWLDTTGRPCLINHSQSDTREPVNAFDANITENGVTASAQFDFTPVLFIVTQSQLALVGHSVKEYIYAVKASTLPSWKVVVDQNATLHRLKASLPPLKIEGDCVVPLDAKNFATDRFRVLLHASVLQLVIRLNRPFLTRGFADQRLTEGRLACISAAHSLMFLWLGYPDSHAMSRFHAPLFHCLNGLLVTALDLFQDPFGPHAEKHRHLVALVTMRLQAREKRSDLVDEVLRIVNVLQRYALTGDLGGQHLPPFDYGPLSHSTVFTRPLPLPLTADPFHPFARAARAGGPDDGNELAPLWDALARGFGAVYAAPDRREWDELVRAQAGGGKPWEAGVDVLA</sequence>
<dbReference type="GO" id="GO:0008270">
    <property type="term" value="F:zinc ion binding"/>
    <property type="evidence" value="ECO:0007669"/>
    <property type="project" value="InterPro"/>
</dbReference>
<dbReference type="EMBL" id="SOZI01000084">
    <property type="protein sequence ID" value="TNY19794.1"/>
    <property type="molecule type" value="Genomic_DNA"/>
</dbReference>
<feature type="compositionally biased region" description="Low complexity" evidence="4">
    <location>
        <begin position="1"/>
        <end position="16"/>
    </location>
</feature>
<dbReference type="InterPro" id="IPR007219">
    <property type="entry name" value="XnlR_reg_dom"/>
</dbReference>
<gene>
    <name evidence="6" type="ORF">DMC30DRAFT_447602</name>
</gene>
<dbReference type="Pfam" id="PF04082">
    <property type="entry name" value="Fungal_trans"/>
    <property type="match status" value="1"/>
</dbReference>
<evidence type="ECO:0000313" key="6">
    <source>
        <dbReference type="EMBL" id="TNY19794.1"/>
    </source>
</evidence>
<dbReference type="InterPro" id="IPR036864">
    <property type="entry name" value="Zn2-C6_fun-type_DNA-bd_sf"/>
</dbReference>
<evidence type="ECO:0000256" key="2">
    <source>
        <dbReference type="ARBA" id="ARBA00022723"/>
    </source>
</evidence>
<evidence type="ECO:0000256" key="1">
    <source>
        <dbReference type="ARBA" id="ARBA00004123"/>
    </source>
</evidence>
<dbReference type="SMART" id="SM00066">
    <property type="entry name" value="GAL4"/>
    <property type="match status" value="1"/>
</dbReference>
<dbReference type="GO" id="GO:0000981">
    <property type="term" value="F:DNA-binding transcription factor activity, RNA polymerase II-specific"/>
    <property type="evidence" value="ECO:0007669"/>
    <property type="project" value="InterPro"/>
</dbReference>
<evidence type="ECO:0000313" key="7">
    <source>
        <dbReference type="Proteomes" id="UP000311382"/>
    </source>
</evidence>
<keyword evidence="3" id="KW-0539">Nucleus</keyword>
<reference evidence="6 7" key="1">
    <citation type="submission" date="2019-03" db="EMBL/GenBank/DDBJ databases">
        <title>Rhodosporidium diobovatum UCD-FST 08-225 genome sequencing, assembly, and annotation.</title>
        <authorList>
            <person name="Fakankun I.U."/>
            <person name="Fristensky B."/>
            <person name="Levin D.B."/>
        </authorList>
    </citation>
    <scope>NUCLEOTIDE SEQUENCE [LARGE SCALE GENOMIC DNA]</scope>
    <source>
        <strain evidence="6 7">UCD-FST 08-225</strain>
    </source>
</reference>
<dbReference type="STRING" id="5288.A0A5C5FUW2"/>
<evidence type="ECO:0000256" key="3">
    <source>
        <dbReference type="ARBA" id="ARBA00023242"/>
    </source>
</evidence>
<evidence type="ECO:0000256" key="4">
    <source>
        <dbReference type="SAM" id="MobiDB-lite"/>
    </source>
</evidence>
<feature type="region of interest" description="Disordered" evidence="4">
    <location>
        <begin position="1"/>
        <end position="65"/>
    </location>
</feature>
<dbReference type="GO" id="GO:0003677">
    <property type="term" value="F:DNA binding"/>
    <property type="evidence" value="ECO:0007669"/>
    <property type="project" value="InterPro"/>
</dbReference>
<proteinExistence type="predicted"/>
<keyword evidence="7" id="KW-1185">Reference proteome</keyword>
<accession>A0A5C5FUW2</accession>
<dbReference type="CDD" id="cd12148">
    <property type="entry name" value="fungal_TF_MHR"/>
    <property type="match status" value="1"/>
</dbReference>
<keyword evidence="2" id="KW-0479">Metal-binding</keyword>
<dbReference type="GO" id="GO:0005634">
    <property type="term" value="C:nucleus"/>
    <property type="evidence" value="ECO:0007669"/>
    <property type="project" value="UniProtKB-SubCell"/>
</dbReference>
<evidence type="ECO:0000259" key="5">
    <source>
        <dbReference type="SMART" id="SM00066"/>
    </source>
</evidence>
<dbReference type="Proteomes" id="UP000311382">
    <property type="component" value="Unassembled WGS sequence"/>
</dbReference>
<name>A0A5C5FUW2_9BASI</name>
<dbReference type="SUPFAM" id="SSF57701">
    <property type="entry name" value="Zn2/Cys6 DNA-binding domain"/>
    <property type="match status" value="1"/>
</dbReference>
<dbReference type="CDD" id="cd00067">
    <property type="entry name" value="GAL4"/>
    <property type="match status" value="1"/>
</dbReference>
<dbReference type="InterPro" id="IPR001138">
    <property type="entry name" value="Zn2Cys6_DnaBD"/>
</dbReference>
<feature type="domain" description="Zn(2)-C6 fungal-type" evidence="5">
    <location>
        <begin position="57"/>
        <end position="102"/>
    </location>
</feature>
<dbReference type="Gene3D" id="4.10.240.10">
    <property type="entry name" value="Zn(2)-C6 fungal-type DNA-binding domain"/>
    <property type="match status" value="1"/>
</dbReference>
<dbReference type="OrthoDB" id="3364175at2759"/>
<dbReference type="InterPro" id="IPR050613">
    <property type="entry name" value="Sec_Metabolite_Reg"/>
</dbReference>
<comment type="subcellular location">
    <subcellularLocation>
        <location evidence="1">Nucleus</location>
    </subcellularLocation>
</comment>
<protein>
    <recommendedName>
        <fullName evidence="5">Zn(2)-C6 fungal-type domain-containing protein</fullName>
    </recommendedName>
</protein>
<organism evidence="6 7">
    <name type="scientific">Rhodotorula diobovata</name>
    <dbReference type="NCBI Taxonomy" id="5288"/>
    <lineage>
        <taxon>Eukaryota</taxon>
        <taxon>Fungi</taxon>
        <taxon>Dikarya</taxon>
        <taxon>Basidiomycota</taxon>
        <taxon>Pucciniomycotina</taxon>
        <taxon>Microbotryomycetes</taxon>
        <taxon>Sporidiobolales</taxon>
        <taxon>Sporidiobolaceae</taxon>
        <taxon>Rhodotorula</taxon>
    </lineage>
</organism>
<dbReference type="PANTHER" id="PTHR31001:SF89">
    <property type="entry name" value="ZN(2)-C6 FUNGAL-TYPE DOMAIN-CONTAINING PROTEIN"/>
    <property type="match status" value="1"/>
</dbReference>